<comment type="pathway">
    <text evidence="1">Carbohydrate biosynthesis; gluconeogenesis.</text>
</comment>
<dbReference type="GO" id="GO:0006094">
    <property type="term" value="P:gluconeogenesis"/>
    <property type="evidence" value="ECO:0007669"/>
    <property type="project" value="UniProtKB-UniPathway"/>
</dbReference>
<dbReference type="NCBIfam" id="NF006821">
    <property type="entry name" value="PRK09344.1-3"/>
    <property type="match status" value="1"/>
</dbReference>
<comment type="catalytic activity">
    <reaction evidence="9">
        <text>oxaloacetate + ATP = phosphoenolpyruvate + ADP + CO2</text>
        <dbReference type="Rhea" id="RHEA:18617"/>
        <dbReference type="ChEBI" id="CHEBI:16452"/>
        <dbReference type="ChEBI" id="CHEBI:16526"/>
        <dbReference type="ChEBI" id="CHEBI:30616"/>
        <dbReference type="ChEBI" id="CHEBI:58702"/>
        <dbReference type="ChEBI" id="CHEBI:456216"/>
        <dbReference type="EC" id="4.1.1.49"/>
    </reaction>
</comment>
<dbReference type="SUPFAM" id="SSF68923">
    <property type="entry name" value="PEP carboxykinase N-terminal domain"/>
    <property type="match status" value="1"/>
</dbReference>
<keyword evidence="4" id="KW-0312">Gluconeogenesis</keyword>
<evidence type="ECO:0000256" key="4">
    <source>
        <dbReference type="ARBA" id="ARBA00022432"/>
    </source>
</evidence>
<proteinExistence type="inferred from homology"/>
<keyword evidence="7" id="KW-0067">ATP-binding</keyword>
<dbReference type="InterPro" id="IPR013035">
    <property type="entry name" value="PEP_carboxykinase_C"/>
</dbReference>
<feature type="non-terminal residue" evidence="10">
    <location>
        <position position="1"/>
    </location>
</feature>
<dbReference type="PANTHER" id="PTHR30031:SF0">
    <property type="entry name" value="PHOSPHOENOLPYRUVATE CARBOXYKINASE (ATP)"/>
    <property type="match status" value="1"/>
</dbReference>
<dbReference type="EC" id="4.1.1.49" evidence="3"/>
<dbReference type="UniPathway" id="UPA00138"/>
<evidence type="ECO:0000256" key="1">
    <source>
        <dbReference type="ARBA" id="ARBA00004742"/>
    </source>
</evidence>
<evidence type="ECO:0000256" key="9">
    <source>
        <dbReference type="ARBA" id="ARBA00047371"/>
    </source>
</evidence>
<dbReference type="SUPFAM" id="SSF53795">
    <property type="entry name" value="PEP carboxykinase-like"/>
    <property type="match status" value="1"/>
</dbReference>
<name>A0A381Q8F1_9ZZZZ</name>
<dbReference type="NCBIfam" id="NF006820">
    <property type="entry name" value="PRK09344.1-2"/>
    <property type="match status" value="1"/>
</dbReference>
<dbReference type="GO" id="GO:0005829">
    <property type="term" value="C:cytosol"/>
    <property type="evidence" value="ECO:0007669"/>
    <property type="project" value="TreeGrafter"/>
</dbReference>
<dbReference type="PIRSF" id="PIRSF006294">
    <property type="entry name" value="PEP_crbxkin"/>
    <property type="match status" value="1"/>
</dbReference>
<dbReference type="Pfam" id="PF01293">
    <property type="entry name" value="PEPCK_ATP"/>
    <property type="match status" value="1"/>
</dbReference>
<dbReference type="NCBIfam" id="TIGR00224">
    <property type="entry name" value="pckA"/>
    <property type="match status" value="1"/>
</dbReference>
<comment type="similarity">
    <text evidence="2">Belongs to the phosphoenolpyruvate carboxykinase (ATP) family.</text>
</comment>
<keyword evidence="8" id="KW-0456">Lyase</keyword>
<keyword evidence="6" id="KW-0210">Decarboxylase</keyword>
<accession>A0A381Q8F1</accession>
<dbReference type="Gene3D" id="3.40.449.10">
    <property type="entry name" value="Phosphoenolpyruvate Carboxykinase, domain 1"/>
    <property type="match status" value="1"/>
</dbReference>
<evidence type="ECO:0000313" key="10">
    <source>
        <dbReference type="EMBL" id="SUZ75615.1"/>
    </source>
</evidence>
<dbReference type="EMBL" id="UINC01001251">
    <property type="protein sequence ID" value="SUZ75615.1"/>
    <property type="molecule type" value="Genomic_DNA"/>
</dbReference>
<reference evidence="10" key="1">
    <citation type="submission" date="2018-05" db="EMBL/GenBank/DDBJ databases">
        <authorList>
            <person name="Lanie J.A."/>
            <person name="Ng W.-L."/>
            <person name="Kazmierczak K.M."/>
            <person name="Andrzejewski T.M."/>
            <person name="Davidsen T.M."/>
            <person name="Wayne K.J."/>
            <person name="Tettelin H."/>
            <person name="Glass J.I."/>
            <person name="Rusch D."/>
            <person name="Podicherti R."/>
            <person name="Tsui H.-C.T."/>
            <person name="Winkler M.E."/>
        </authorList>
    </citation>
    <scope>NUCLEOTIDE SEQUENCE</scope>
</reference>
<evidence type="ECO:0000256" key="8">
    <source>
        <dbReference type="ARBA" id="ARBA00023239"/>
    </source>
</evidence>
<dbReference type="InterPro" id="IPR008210">
    <property type="entry name" value="PEP_carboxykinase_N"/>
</dbReference>
<evidence type="ECO:0000256" key="6">
    <source>
        <dbReference type="ARBA" id="ARBA00022793"/>
    </source>
</evidence>
<evidence type="ECO:0000256" key="2">
    <source>
        <dbReference type="ARBA" id="ARBA00006052"/>
    </source>
</evidence>
<dbReference type="InterPro" id="IPR001272">
    <property type="entry name" value="PEP_carboxykinase_ATP"/>
</dbReference>
<dbReference type="GO" id="GO:0004612">
    <property type="term" value="F:phosphoenolpyruvate carboxykinase (ATP) activity"/>
    <property type="evidence" value="ECO:0007669"/>
    <property type="project" value="UniProtKB-EC"/>
</dbReference>
<dbReference type="AlphaFoldDB" id="A0A381Q8F1"/>
<keyword evidence="5" id="KW-0547">Nucleotide-binding</keyword>
<dbReference type="Gene3D" id="2.170.8.10">
    <property type="entry name" value="Phosphoenolpyruvate Carboxykinase, domain 2"/>
    <property type="match status" value="1"/>
</dbReference>
<organism evidence="10">
    <name type="scientific">marine metagenome</name>
    <dbReference type="NCBI Taxonomy" id="408172"/>
    <lineage>
        <taxon>unclassified sequences</taxon>
        <taxon>metagenomes</taxon>
        <taxon>ecological metagenomes</taxon>
    </lineage>
</organism>
<gene>
    <name evidence="10" type="ORF">METZ01_LOCUS28469</name>
</gene>
<dbReference type="PANTHER" id="PTHR30031">
    <property type="entry name" value="PHOSPHOENOLPYRUVATE CARBOXYKINASE ATP"/>
    <property type="match status" value="1"/>
</dbReference>
<dbReference type="HAMAP" id="MF_00453">
    <property type="entry name" value="PEPCK_ATP"/>
    <property type="match status" value="1"/>
</dbReference>
<evidence type="ECO:0000256" key="7">
    <source>
        <dbReference type="ARBA" id="ARBA00022840"/>
    </source>
</evidence>
<evidence type="ECO:0000256" key="5">
    <source>
        <dbReference type="ARBA" id="ARBA00022741"/>
    </source>
</evidence>
<dbReference type="GO" id="GO:0005524">
    <property type="term" value="F:ATP binding"/>
    <property type="evidence" value="ECO:0007669"/>
    <property type="project" value="UniProtKB-KW"/>
</dbReference>
<protein>
    <recommendedName>
        <fullName evidence="3">phosphoenolpyruvate carboxykinase (ATP)</fullName>
        <ecNumber evidence="3">4.1.1.49</ecNumber>
    </recommendedName>
</protein>
<evidence type="ECO:0000256" key="3">
    <source>
        <dbReference type="ARBA" id="ARBA00012363"/>
    </source>
</evidence>
<sequence>VVTDTQPKQLLVSYGILDPGQVFWNLGTAELVEHLIRRNEGILSANGPVVFRTVPHTGRSANDKFIVNESSSGEHVSWGEINRPMDEEKFETLHADISSYLRGRELFVRDCIAGADPDQCVSIRIITETAWHNLFAKHLFISKRGDSEVVTTEPAFTVIHAPSFRANPAHHGTNSETVIAVNFKKGLILIGGTHYAGEIKKSIFTVMNYLLPLNNVLSMHCSSNLGVDGDTALFFGLSGTGKTSLSSDVERRLIGDDEHGWSGRGIFNIEGGCYAKLIRLSKIAEPQIYATTTKFGTVIENVPIDRRTRLLDLDDDSLTENTRAAYPLSFIDGCLSSGQAGHPRNIFMLTADAFGVLPPVSRLTPHAAMYHFLSGYTAKVAGTEQGVTEPVTTFSTCFGEPFMVWDPSVYAKLLGERVAKHDVRVWLINTGWTGGPYGTGQRISITYTRAMVRAVLSGALDQVTYRTDPVFGVAVPTTCPEVPVDVLMPRSTWSSELDYDIQAKRLTGMFMENFKKFESSTEKVVVEAGPHG</sequence>
<dbReference type="Gene3D" id="3.90.228.20">
    <property type="match status" value="1"/>
</dbReference>